<sequence length="86" mass="9515">MLLKHAQLTSLVYAGLVKLEHTLLHVTLHVCTRHVVGHETFLKRTVIGTKGEFIVVDQGGVHCDRNSEAMPGMLNGGVEILLRYIV</sequence>
<protein>
    <submittedName>
        <fullName evidence="1">Uncharacterized protein</fullName>
    </submittedName>
</protein>
<comment type="caution">
    <text evidence="1">The sequence shown here is derived from an EMBL/GenBank/DDBJ whole genome shotgun (WGS) entry which is preliminary data.</text>
</comment>
<evidence type="ECO:0000313" key="1">
    <source>
        <dbReference type="EMBL" id="PNX86351.1"/>
    </source>
</evidence>
<dbReference type="Proteomes" id="UP000236291">
    <property type="component" value="Unassembled WGS sequence"/>
</dbReference>
<name>A0A2K3M6D7_TRIPR</name>
<organism evidence="1 2">
    <name type="scientific">Trifolium pratense</name>
    <name type="common">Red clover</name>
    <dbReference type="NCBI Taxonomy" id="57577"/>
    <lineage>
        <taxon>Eukaryota</taxon>
        <taxon>Viridiplantae</taxon>
        <taxon>Streptophyta</taxon>
        <taxon>Embryophyta</taxon>
        <taxon>Tracheophyta</taxon>
        <taxon>Spermatophyta</taxon>
        <taxon>Magnoliopsida</taxon>
        <taxon>eudicotyledons</taxon>
        <taxon>Gunneridae</taxon>
        <taxon>Pentapetalae</taxon>
        <taxon>rosids</taxon>
        <taxon>fabids</taxon>
        <taxon>Fabales</taxon>
        <taxon>Fabaceae</taxon>
        <taxon>Papilionoideae</taxon>
        <taxon>50 kb inversion clade</taxon>
        <taxon>NPAAA clade</taxon>
        <taxon>Hologalegina</taxon>
        <taxon>IRL clade</taxon>
        <taxon>Trifolieae</taxon>
        <taxon>Trifolium</taxon>
    </lineage>
</organism>
<gene>
    <name evidence="1" type="ORF">L195_g042429</name>
</gene>
<accession>A0A2K3M6D7</accession>
<dbReference type="AlphaFoldDB" id="A0A2K3M6D7"/>
<evidence type="ECO:0000313" key="2">
    <source>
        <dbReference type="Proteomes" id="UP000236291"/>
    </source>
</evidence>
<dbReference type="EMBL" id="ASHM01050976">
    <property type="protein sequence ID" value="PNX86351.1"/>
    <property type="molecule type" value="Genomic_DNA"/>
</dbReference>
<proteinExistence type="predicted"/>
<reference evidence="1 2" key="1">
    <citation type="journal article" date="2014" name="Am. J. Bot.">
        <title>Genome assembly and annotation for red clover (Trifolium pratense; Fabaceae).</title>
        <authorList>
            <person name="Istvanek J."/>
            <person name="Jaros M."/>
            <person name="Krenek A."/>
            <person name="Repkova J."/>
        </authorList>
    </citation>
    <scope>NUCLEOTIDE SEQUENCE [LARGE SCALE GENOMIC DNA]</scope>
    <source>
        <strain evidence="2">cv. Tatra</strain>
        <tissue evidence="1">Young leaves</tissue>
    </source>
</reference>
<reference evidence="1 2" key="2">
    <citation type="journal article" date="2017" name="Front. Plant Sci.">
        <title>Gene Classification and Mining of Molecular Markers Useful in Red Clover (Trifolium pratense) Breeding.</title>
        <authorList>
            <person name="Istvanek J."/>
            <person name="Dluhosova J."/>
            <person name="Dluhos P."/>
            <person name="Patkova L."/>
            <person name="Nedelnik J."/>
            <person name="Repkova J."/>
        </authorList>
    </citation>
    <scope>NUCLEOTIDE SEQUENCE [LARGE SCALE GENOMIC DNA]</scope>
    <source>
        <strain evidence="2">cv. Tatra</strain>
        <tissue evidence="1">Young leaves</tissue>
    </source>
</reference>